<dbReference type="Proteomes" id="UP000244336">
    <property type="component" value="Chromosome 7"/>
</dbReference>
<feature type="compositionally biased region" description="Basic and acidic residues" evidence="1">
    <location>
        <begin position="159"/>
        <end position="168"/>
    </location>
</feature>
<dbReference type="EMBL" id="CM009755">
    <property type="protein sequence ID" value="PUZ45998.1"/>
    <property type="molecule type" value="Genomic_DNA"/>
</dbReference>
<organism evidence="2 3">
    <name type="scientific">Panicum hallii var. hallii</name>
    <dbReference type="NCBI Taxonomy" id="1504633"/>
    <lineage>
        <taxon>Eukaryota</taxon>
        <taxon>Viridiplantae</taxon>
        <taxon>Streptophyta</taxon>
        <taxon>Embryophyta</taxon>
        <taxon>Tracheophyta</taxon>
        <taxon>Spermatophyta</taxon>
        <taxon>Magnoliopsida</taxon>
        <taxon>Liliopsida</taxon>
        <taxon>Poales</taxon>
        <taxon>Poaceae</taxon>
        <taxon>PACMAD clade</taxon>
        <taxon>Panicoideae</taxon>
        <taxon>Panicodae</taxon>
        <taxon>Paniceae</taxon>
        <taxon>Panicinae</taxon>
        <taxon>Panicum</taxon>
        <taxon>Panicum sect. Panicum</taxon>
    </lineage>
</organism>
<name>A0A2T7CRP9_9POAL</name>
<feature type="compositionally biased region" description="Basic residues" evidence="1">
    <location>
        <begin position="131"/>
        <end position="158"/>
    </location>
</feature>
<evidence type="ECO:0000313" key="3">
    <source>
        <dbReference type="Proteomes" id="UP000244336"/>
    </source>
</evidence>
<gene>
    <name evidence="2" type="ORF">GQ55_7G011700</name>
</gene>
<accession>A0A2T7CRP9</accession>
<proteinExistence type="predicted"/>
<keyword evidence="3" id="KW-1185">Reference proteome</keyword>
<reference evidence="2 3" key="1">
    <citation type="submission" date="2018-04" db="EMBL/GenBank/DDBJ databases">
        <title>WGS assembly of Panicum hallii var. hallii HAL2.</title>
        <authorList>
            <person name="Lovell J."/>
            <person name="Jenkins J."/>
            <person name="Lowry D."/>
            <person name="Mamidi S."/>
            <person name="Sreedasyam A."/>
            <person name="Weng X."/>
            <person name="Barry K."/>
            <person name="Bonette J."/>
            <person name="Campitelli B."/>
            <person name="Daum C."/>
            <person name="Gordon S."/>
            <person name="Gould B."/>
            <person name="Lipzen A."/>
            <person name="MacQueen A."/>
            <person name="Palacio-Mejia J."/>
            <person name="Plott C."/>
            <person name="Shakirov E."/>
            <person name="Shu S."/>
            <person name="Yoshinaga Y."/>
            <person name="Zane M."/>
            <person name="Rokhsar D."/>
            <person name="Grimwood J."/>
            <person name="Schmutz J."/>
            <person name="Juenger T."/>
        </authorList>
    </citation>
    <scope>NUCLEOTIDE SEQUENCE [LARGE SCALE GENOMIC DNA]</scope>
    <source>
        <strain evidence="3">cv. HAL2</strain>
    </source>
</reference>
<feature type="region of interest" description="Disordered" evidence="1">
    <location>
        <begin position="96"/>
        <end position="171"/>
    </location>
</feature>
<evidence type="ECO:0000313" key="2">
    <source>
        <dbReference type="EMBL" id="PUZ45998.1"/>
    </source>
</evidence>
<dbReference type="AlphaFoldDB" id="A0A2T7CRP9"/>
<protein>
    <submittedName>
        <fullName evidence="2">Uncharacterized protein</fullName>
    </submittedName>
</protein>
<sequence length="213" mass="23709">MGGTAGVERCARAELKDGGIIVVGTQRGAAQRWVGRPARVVTSRTWRACTGGRVGRRWRAAGDGRDVRRKVALVGGRRREEREGVLARAVPCGSEGGACGGRARRQAWGGAGGSDRERRRRGGEPAAAQQRAKKGRERKREKKRKGKRRKEKGKRKERKWKEKKERESATVAGWSGTCSCQPCSGRHDVRIKEKVLVGFGARKWELDRLKRVF</sequence>
<dbReference type="Gramene" id="PUZ45998">
    <property type="protein sequence ID" value="PUZ45998"/>
    <property type="gene ID" value="GQ55_7G011700"/>
</dbReference>
<evidence type="ECO:0000256" key="1">
    <source>
        <dbReference type="SAM" id="MobiDB-lite"/>
    </source>
</evidence>